<comment type="caution">
    <text evidence="2">The sequence shown here is derived from an EMBL/GenBank/DDBJ whole genome shotgun (WGS) entry which is preliminary data.</text>
</comment>
<reference evidence="2 3" key="1">
    <citation type="submission" date="2017-11" db="EMBL/GenBank/DDBJ databases">
        <title>Sphingomonas oleivorans sp. nov., isolated from oil-contaminated soil.</title>
        <authorList>
            <person name="Wang L."/>
            <person name="Chen L."/>
        </authorList>
    </citation>
    <scope>NUCLEOTIDE SEQUENCE [LARGE SCALE GENOMIC DNA]</scope>
    <source>
        <strain evidence="2 3">K101</strain>
    </source>
</reference>
<protein>
    <recommendedName>
        <fullName evidence="1">GmrSD restriction endonucleases N-terminal domain-containing protein</fullName>
    </recommendedName>
</protein>
<gene>
    <name evidence="2" type="ORF">CV103_00835</name>
</gene>
<dbReference type="InterPro" id="IPR004919">
    <property type="entry name" value="GmrSD_N"/>
</dbReference>
<evidence type="ECO:0000259" key="1">
    <source>
        <dbReference type="Pfam" id="PF03235"/>
    </source>
</evidence>
<sequence length="437" mass="49775">MVHWNISPHPIADVRDWSEAGRLELQPDFQRREVWAPSAKIMLIDSILRDIPLPKIFLAKTIKNGSVHRVVIDGQQRISAILGFLRGDFALDPPYTGPLAGKCFEDFDDDEIDRFLRYRIDFNEADNPTDREVRDVYMRVNKYTVPLTKQELRRADFPGDFLDVSEELSVAPFFEDAGVFTATDRRRYADAEYVSEILAALIDGVQDKKSGLDDFYIDLTEWPADARKSVVSRFRNALLDIEYIFDEIQGGLKSTRFRQKADFYSLFVAIDELKSEGLSLDGKDLSDLISDIRMLDFGIRPEADVDIFSEYAIKCVSQANSAASRRWRADFLKGILAGTYRGCPPRGEGIKLYYQIMDDCAQADSSGFCPPAEHECPECNALIGNIDKECVLGWGPNETTFQVSNAMWFHEECTTENEGWHIIRRPTETSDEQPDLL</sequence>
<feature type="domain" description="GmrSD restriction endonucleases N-terminal" evidence="1">
    <location>
        <begin position="25"/>
        <end position="157"/>
    </location>
</feature>
<keyword evidence="3" id="KW-1185">Reference proteome</keyword>
<dbReference type="EMBL" id="PHHF01000003">
    <property type="protein sequence ID" value="PTD27826.1"/>
    <property type="molecule type" value="Genomic_DNA"/>
</dbReference>
<evidence type="ECO:0000313" key="2">
    <source>
        <dbReference type="EMBL" id="PTD27826.1"/>
    </source>
</evidence>
<dbReference type="PANTHER" id="PTHR39639">
    <property type="entry name" value="CHROMOSOME 16, WHOLE GENOME SHOTGUN SEQUENCE"/>
    <property type="match status" value="1"/>
</dbReference>
<dbReference type="AlphaFoldDB" id="A0A2T4I881"/>
<dbReference type="Proteomes" id="UP000241206">
    <property type="component" value="Unassembled WGS sequence"/>
</dbReference>
<proteinExistence type="predicted"/>
<name>A0A2T4I881_9SPHN</name>
<organism evidence="2 3">
    <name type="scientific">Edaphosphingomonas fennica</name>
    <dbReference type="NCBI Taxonomy" id="114404"/>
    <lineage>
        <taxon>Bacteria</taxon>
        <taxon>Pseudomonadati</taxon>
        <taxon>Pseudomonadota</taxon>
        <taxon>Alphaproteobacteria</taxon>
        <taxon>Sphingomonadales</taxon>
        <taxon>Rhizorhabdaceae</taxon>
        <taxon>Edaphosphingomonas</taxon>
    </lineage>
</organism>
<dbReference type="RefSeq" id="WP_107393635.1">
    <property type="nucleotide sequence ID" value="NZ_PHHF01000003.1"/>
</dbReference>
<dbReference type="PANTHER" id="PTHR39639:SF1">
    <property type="entry name" value="DUF262 DOMAIN-CONTAINING PROTEIN"/>
    <property type="match status" value="1"/>
</dbReference>
<dbReference type="Pfam" id="PF03235">
    <property type="entry name" value="GmrSD_N"/>
    <property type="match status" value="1"/>
</dbReference>
<evidence type="ECO:0000313" key="3">
    <source>
        <dbReference type="Proteomes" id="UP000241206"/>
    </source>
</evidence>
<accession>A0A2T4I881</accession>